<dbReference type="EMBL" id="JAIWYP010000010">
    <property type="protein sequence ID" value="KAH3746851.1"/>
    <property type="molecule type" value="Genomic_DNA"/>
</dbReference>
<name>A0A9D4DDC8_DREPO</name>
<accession>A0A9D4DDC8</accession>
<feature type="coiled-coil region" evidence="1">
    <location>
        <begin position="119"/>
        <end position="153"/>
    </location>
</feature>
<comment type="caution">
    <text evidence="3">The sequence shown here is derived from an EMBL/GenBank/DDBJ whole genome shotgun (WGS) entry which is preliminary data.</text>
</comment>
<protein>
    <submittedName>
        <fullName evidence="3">Uncharacterized protein</fullName>
    </submittedName>
</protein>
<feature type="compositionally biased region" description="Polar residues" evidence="2">
    <location>
        <begin position="7"/>
        <end position="17"/>
    </location>
</feature>
<dbReference type="PANTHER" id="PTHR11505">
    <property type="entry name" value="L1 TRANSPOSABLE ELEMENT-RELATED"/>
    <property type="match status" value="1"/>
</dbReference>
<evidence type="ECO:0000313" key="3">
    <source>
        <dbReference type="EMBL" id="KAH3746851.1"/>
    </source>
</evidence>
<dbReference type="AlphaFoldDB" id="A0A9D4DDC8"/>
<proteinExistence type="predicted"/>
<feature type="compositionally biased region" description="Polar residues" evidence="2">
    <location>
        <begin position="337"/>
        <end position="346"/>
    </location>
</feature>
<dbReference type="InterPro" id="IPR004244">
    <property type="entry name" value="Transposase_22"/>
</dbReference>
<keyword evidence="1" id="KW-0175">Coiled coil</keyword>
<keyword evidence="4" id="KW-1185">Reference proteome</keyword>
<dbReference type="Gene3D" id="3.30.70.1820">
    <property type="entry name" value="L1 transposable element, RRM domain"/>
    <property type="match status" value="1"/>
</dbReference>
<feature type="region of interest" description="Disordered" evidence="2">
    <location>
        <begin position="1"/>
        <end position="56"/>
    </location>
</feature>
<reference evidence="3" key="1">
    <citation type="journal article" date="2019" name="bioRxiv">
        <title>The Genome of the Zebra Mussel, Dreissena polymorpha: A Resource for Invasive Species Research.</title>
        <authorList>
            <person name="McCartney M.A."/>
            <person name="Auch B."/>
            <person name="Kono T."/>
            <person name="Mallez S."/>
            <person name="Zhang Y."/>
            <person name="Obille A."/>
            <person name="Becker A."/>
            <person name="Abrahante J.E."/>
            <person name="Garbe J."/>
            <person name="Badalamenti J.P."/>
            <person name="Herman A."/>
            <person name="Mangelson H."/>
            <person name="Liachko I."/>
            <person name="Sullivan S."/>
            <person name="Sone E.D."/>
            <person name="Koren S."/>
            <person name="Silverstein K.A.T."/>
            <person name="Beckman K.B."/>
            <person name="Gohl D.M."/>
        </authorList>
    </citation>
    <scope>NUCLEOTIDE SEQUENCE</scope>
    <source>
        <strain evidence="3">Duluth1</strain>
        <tissue evidence="3">Whole animal</tissue>
    </source>
</reference>
<dbReference type="Proteomes" id="UP000828390">
    <property type="component" value="Unassembled WGS sequence"/>
</dbReference>
<gene>
    <name evidence="3" type="ORF">DPMN_181268</name>
</gene>
<reference evidence="3" key="2">
    <citation type="submission" date="2020-11" db="EMBL/GenBank/DDBJ databases">
        <authorList>
            <person name="McCartney M.A."/>
            <person name="Auch B."/>
            <person name="Kono T."/>
            <person name="Mallez S."/>
            <person name="Becker A."/>
            <person name="Gohl D.M."/>
            <person name="Silverstein K.A.T."/>
            <person name="Koren S."/>
            <person name="Bechman K.B."/>
            <person name="Herman A."/>
            <person name="Abrahante J.E."/>
            <person name="Garbe J."/>
        </authorList>
    </citation>
    <scope>NUCLEOTIDE SEQUENCE</scope>
    <source>
        <strain evidence="3">Duluth1</strain>
        <tissue evidence="3">Whole animal</tissue>
    </source>
</reference>
<evidence type="ECO:0000256" key="1">
    <source>
        <dbReference type="SAM" id="Coils"/>
    </source>
</evidence>
<evidence type="ECO:0000313" key="4">
    <source>
        <dbReference type="Proteomes" id="UP000828390"/>
    </source>
</evidence>
<sequence>MSKRQHSSTASESNLADTSIIDLPVFETPNSNKQNKQTKKRGKKSKTEQDKTNQKSMADFVTKTAIEKTETSIETRLDEICSKLSNVLTKNDTSLIKNIIKETLEEIKEKFLGSVLKKLEIMEGSVFEHKNEIDALKKQIKDQKSEIDAMKEKQCEAEFSHVSSLNDLEQYGRRNSIRISGLPNDTDQQSSIDVAEQSVNMLNQKLGLRLGITDVDVAHRLGKYISNKSRTVILKFVRRQTKVDVMKRAKLLKGTGIYLNEDLTKTNAEVLASLRLKEPDIVEKAWSRDGKLFVRYRGQERIELVSSDKYRLWLAKPWPNKNQVKSGTTYARKVSDGGNSRPANRT</sequence>
<organism evidence="3 4">
    <name type="scientific">Dreissena polymorpha</name>
    <name type="common">Zebra mussel</name>
    <name type="synonym">Mytilus polymorpha</name>
    <dbReference type="NCBI Taxonomy" id="45954"/>
    <lineage>
        <taxon>Eukaryota</taxon>
        <taxon>Metazoa</taxon>
        <taxon>Spiralia</taxon>
        <taxon>Lophotrochozoa</taxon>
        <taxon>Mollusca</taxon>
        <taxon>Bivalvia</taxon>
        <taxon>Autobranchia</taxon>
        <taxon>Heteroconchia</taxon>
        <taxon>Euheterodonta</taxon>
        <taxon>Imparidentia</taxon>
        <taxon>Neoheterodontei</taxon>
        <taxon>Myida</taxon>
        <taxon>Dreissenoidea</taxon>
        <taxon>Dreissenidae</taxon>
        <taxon>Dreissena</taxon>
    </lineage>
</organism>
<evidence type="ECO:0000256" key="2">
    <source>
        <dbReference type="SAM" id="MobiDB-lite"/>
    </source>
</evidence>
<feature type="region of interest" description="Disordered" evidence="2">
    <location>
        <begin position="323"/>
        <end position="346"/>
    </location>
</feature>